<name>A0A4P9YAK1_ROZAC</name>
<gene>
    <name evidence="2" type="ORF">ROZALSC1DRAFT_25958</name>
</gene>
<feature type="region of interest" description="Disordered" evidence="1">
    <location>
        <begin position="87"/>
        <end position="107"/>
    </location>
</feature>
<evidence type="ECO:0000313" key="3">
    <source>
        <dbReference type="Proteomes" id="UP000281549"/>
    </source>
</evidence>
<evidence type="ECO:0000313" key="2">
    <source>
        <dbReference type="EMBL" id="RKP15862.1"/>
    </source>
</evidence>
<dbReference type="AlphaFoldDB" id="A0A4P9YAK1"/>
<accession>A0A4P9YAK1</accession>
<dbReference type="Proteomes" id="UP000281549">
    <property type="component" value="Unassembled WGS sequence"/>
</dbReference>
<protein>
    <submittedName>
        <fullName evidence="2">Uncharacterized protein</fullName>
    </submittedName>
</protein>
<reference evidence="3" key="1">
    <citation type="journal article" date="2018" name="Nat. Microbiol.">
        <title>Leveraging single-cell genomics to expand the fungal tree of life.</title>
        <authorList>
            <person name="Ahrendt S.R."/>
            <person name="Quandt C.A."/>
            <person name="Ciobanu D."/>
            <person name="Clum A."/>
            <person name="Salamov A."/>
            <person name="Andreopoulos B."/>
            <person name="Cheng J.F."/>
            <person name="Woyke T."/>
            <person name="Pelin A."/>
            <person name="Henrissat B."/>
            <person name="Reynolds N.K."/>
            <person name="Benny G.L."/>
            <person name="Smith M.E."/>
            <person name="James T.Y."/>
            <person name="Grigoriev I.V."/>
        </authorList>
    </citation>
    <scope>NUCLEOTIDE SEQUENCE [LARGE SCALE GENOMIC DNA]</scope>
    <source>
        <strain evidence="3">CSF55</strain>
    </source>
</reference>
<dbReference type="EMBL" id="ML007495">
    <property type="protein sequence ID" value="RKP15862.1"/>
    <property type="molecule type" value="Genomic_DNA"/>
</dbReference>
<organism evidence="2 3">
    <name type="scientific">Rozella allomycis (strain CSF55)</name>
    <dbReference type="NCBI Taxonomy" id="988480"/>
    <lineage>
        <taxon>Eukaryota</taxon>
        <taxon>Fungi</taxon>
        <taxon>Fungi incertae sedis</taxon>
        <taxon>Cryptomycota</taxon>
        <taxon>Cryptomycota incertae sedis</taxon>
        <taxon>Rozella</taxon>
    </lineage>
</organism>
<proteinExistence type="predicted"/>
<sequence length="161" mass="17924">MRRKRLREDYDLDELTISCPGTPKRVKCSIPLSSSDDDKDAITEDECVAKSITPAKSEECQSEEESDLLVDTEVSRCYSQLGADSSDEKMMSFEGSEEESKEYNVDSDPNVIDESLVRDYSQLGAASGDIWLLLKHSFCSHAGVDSESTFSELPSELSFQL</sequence>
<evidence type="ECO:0000256" key="1">
    <source>
        <dbReference type="SAM" id="MobiDB-lite"/>
    </source>
</evidence>